<dbReference type="Proteomes" id="UP000188613">
    <property type="component" value="Unassembled WGS sequence"/>
</dbReference>
<reference evidence="1 2" key="1">
    <citation type="submission" date="2016-12" db="EMBL/GenBank/DDBJ databases">
        <title>Domibacillus sp. SAB 38T whole genome sequencing.</title>
        <authorList>
            <person name="Verma A."/>
            <person name="Ojha A.K."/>
            <person name="Krishnamurthi S."/>
        </authorList>
    </citation>
    <scope>NUCLEOTIDE SEQUENCE [LARGE SCALE GENOMIC DNA]</scope>
    <source>
        <strain evidence="1 2">SAB 38</strain>
    </source>
</reference>
<gene>
    <name evidence="1" type="ORF">BTO28_13685</name>
</gene>
<organism evidence="1 2">
    <name type="scientific">Domibacillus epiphyticus</name>
    <dbReference type="NCBI Taxonomy" id="1714355"/>
    <lineage>
        <taxon>Bacteria</taxon>
        <taxon>Bacillati</taxon>
        <taxon>Bacillota</taxon>
        <taxon>Bacilli</taxon>
        <taxon>Bacillales</taxon>
        <taxon>Bacillaceae</taxon>
        <taxon>Domibacillus</taxon>
    </lineage>
</organism>
<evidence type="ECO:0000313" key="2">
    <source>
        <dbReference type="Proteomes" id="UP000188613"/>
    </source>
</evidence>
<protein>
    <recommendedName>
        <fullName evidence="3">Spo0E family sporulation regulatory protein-aspartic acid phosphatase</fullName>
    </recommendedName>
</protein>
<dbReference type="EMBL" id="MSFI01000024">
    <property type="protein sequence ID" value="OMP66167.1"/>
    <property type="molecule type" value="Genomic_DNA"/>
</dbReference>
<dbReference type="GO" id="GO:0043937">
    <property type="term" value="P:regulation of sporulation"/>
    <property type="evidence" value="ECO:0007669"/>
    <property type="project" value="InterPro"/>
</dbReference>
<dbReference type="AlphaFoldDB" id="A0A1V2A5F6"/>
<dbReference type="InterPro" id="IPR036638">
    <property type="entry name" value="HLH_DNA-bd_sf"/>
</dbReference>
<dbReference type="GO" id="GO:0046983">
    <property type="term" value="F:protein dimerization activity"/>
    <property type="evidence" value="ECO:0007669"/>
    <property type="project" value="InterPro"/>
</dbReference>
<comment type="caution">
    <text evidence="1">The sequence shown here is derived from an EMBL/GenBank/DDBJ whole genome shotgun (WGS) entry which is preliminary data.</text>
</comment>
<dbReference type="Pfam" id="PF09388">
    <property type="entry name" value="SpoOE-like"/>
    <property type="match status" value="1"/>
</dbReference>
<dbReference type="SUPFAM" id="SSF140500">
    <property type="entry name" value="BAS1536-like"/>
    <property type="match status" value="1"/>
</dbReference>
<evidence type="ECO:0000313" key="1">
    <source>
        <dbReference type="EMBL" id="OMP66167.1"/>
    </source>
</evidence>
<keyword evidence="2" id="KW-1185">Reference proteome</keyword>
<dbReference type="OrthoDB" id="2973153at2"/>
<proteinExistence type="predicted"/>
<dbReference type="InterPro" id="IPR037208">
    <property type="entry name" value="Spo0E-like_sf"/>
</dbReference>
<accession>A0A1V2A5F6</accession>
<name>A0A1V2A5F6_9BACI</name>
<dbReference type="Gene3D" id="4.10.280.10">
    <property type="entry name" value="Helix-loop-helix DNA-binding domain"/>
    <property type="match status" value="1"/>
</dbReference>
<sequence>MVQIQENSNKILSSRITHLRELMILIGTSKGLDSVETLKYSEELDKLIFQFQLQNRS</sequence>
<dbReference type="InterPro" id="IPR018540">
    <property type="entry name" value="Spo0E-like"/>
</dbReference>
<evidence type="ECO:0008006" key="3">
    <source>
        <dbReference type="Google" id="ProtNLM"/>
    </source>
</evidence>